<reference evidence="4 5" key="1">
    <citation type="journal article" date="2015" name="Fungal Genet. Biol.">
        <title>Evolution of novel wood decay mechanisms in Agaricales revealed by the genome sequences of Fistulina hepatica and Cylindrobasidium torrendii.</title>
        <authorList>
            <person name="Floudas D."/>
            <person name="Held B.W."/>
            <person name="Riley R."/>
            <person name="Nagy L.G."/>
            <person name="Koehler G."/>
            <person name="Ransdell A.S."/>
            <person name="Younus H."/>
            <person name="Chow J."/>
            <person name="Chiniquy J."/>
            <person name="Lipzen A."/>
            <person name="Tritt A."/>
            <person name="Sun H."/>
            <person name="Haridas S."/>
            <person name="LaButti K."/>
            <person name="Ohm R.A."/>
            <person name="Kues U."/>
            <person name="Blanchette R.A."/>
            <person name="Grigoriev I.V."/>
            <person name="Minto R.E."/>
            <person name="Hibbett D.S."/>
        </authorList>
    </citation>
    <scope>NUCLEOTIDE SEQUENCE [LARGE SCALE GENOMIC DNA]</scope>
    <source>
        <strain evidence="4 5">FP15055 ss-10</strain>
    </source>
</reference>
<sequence length="375" mass="41620">MATSTTPASKLGVYRLLSPQASVHVSPICLGGLSIGDKWNGRLGEMTKESSFALLDAYFDLGGNFIDTANSYQDGTSEEFIGEWMESRGIRDQVVLATKYTSGSTIDPSIKTRVNYTGNGTKSLRLSVESSLKRLRTTYIDLLYLHWWDYETSIREIMDSLHALVVAGKVNYLGISDTPAWVVSQANQYALDHGKTPFSVYQGRWSVLDRDFEREIIPMARAHGMALVPWAVLGGGKLRTDEEEKQREASGEQQRVFYGPEWKRNEKEREVSRALEKVAQDIGAKSIAAVAIAYVMQKTPYVFPVIGGRKIDQLKSNIEALEISLSKEHIAFIEDAAPTDFGFLPGFIGTGSTYAMLFQPAGELARQPFAEPIKP</sequence>
<dbReference type="PANTHER" id="PTHR43364:SF7">
    <property type="entry name" value="NADP-DEPENDENT OXIDOREDUCTASE DOMAIN-CONTAINING PROTEIN-RELATED"/>
    <property type="match status" value="1"/>
</dbReference>
<name>A0A0D7BMB2_9AGAR</name>
<protein>
    <submittedName>
        <fullName evidence="4">Aldo/keto reductase</fullName>
    </submittedName>
</protein>
<evidence type="ECO:0000256" key="2">
    <source>
        <dbReference type="ARBA" id="ARBA00038157"/>
    </source>
</evidence>
<keyword evidence="5" id="KW-1185">Reference proteome</keyword>
<evidence type="ECO:0000313" key="5">
    <source>
        <dbReference type="Proteomes" id="UP000054007"/>
    </source>
</evidence>
<dbReference type="Pfam" id="PF00248">
    <property type="entry name" value="Aldo_ket_red"/>
    <property type="match status" value="1"/>
</dbReference>
<dbReference type="Gene3D" id="3.20.20.100">
    <property type="entry name" value="NADP-dependent oxidoreductase domain"/>
    <property type="match status" value="1"/>
</dbReference>
<feature type="domain" description="NADP-dependent oxidoreductase" evidence="3">
    <location>
        <begin position="27"/>
        <end position="335"/>
    </location>
</feature>
<dbReference type="InterPro" id="IPR036812">
    <property type="entry name" value="NAD(P)_OxRdtase_dom_sf"/>
</dbReference>
<evidence type="ECO:0000313" key="4">
    <source>
        <dbReference type="EMBL" id="KIY71678.1"/>
    </source>
</evidence>
<evidence type="ECO:0000259" key="3">
    <source>
        <dbReference type="Pfam" id="PF00248"/>
    </source>
</evidence>
<dbReference type="Proteomes" id="UP000054007">
    <property type="component" value="Unassembled WGS sequence"/>
</dbReference>
<keyword evidence="1" id="KW-0521">NADP</keyword>
<dbReference type="EMBL" id="KN880451">
    <property type="protein sequence ID" value="KIY71678.1"/>
    <property type="molecule type" value="Genomic_DNA"/>
</dbReference>
<dbReference type="InterPro" id="IPR023210">
    <property type="entry name" value="NADP_OxRdtase_dom"/>
</dbReference>
<gene>
    <name evidence="4" type="ORF">CYLTODRAFT_389843</name>
</gene>
<dbReference type="InterPro" id="IPR050523">
    <property type="entry name" value="AKR_Detox_Biosynth"/>
</dbReference>
<dbReference type="AlphaFoldDB" id="A0A0D7BMB2"/>
<dbReference type="SUPFAM" id="SSF51430">
    <property type="entry name" value="NAD(P)-linked oxidoreductase"/>
    <property type="match status" value="1"/>
</dbReference>
<organism evidence="4 5">
    <name type="scientific">Cylindrobasidium torrendii FP15055 ss-10</name>
    <dbReference type="NCBI Taxonomy" id="1314674"/>
    <lineage>
        <taxon>Eukaryota</taxon>
        <taxon>Fungi</taxon>
        <taxon>Dikarya</taxon>
        <taxon>Basidiomycota</taxon>
        <taxon>Agaricomycotina</taxon>
        <taxon>Agaricomycetes</taxon>
        <taxon>Agaricomycetidae</taxon>
        <taxon>Agaricales</taxon>
        <taxon>Marasmiineae</taxon>
        <taxon>Physalacriaceae</taxon>
        <taxon>Cylindrobasidium</taxon>
    </lineage>
</organism>
<accession>A0A0D7BMB2</accession>
<proteinExistence type="inferred from homology"/>
<dbReference type="OrthoDB" id="48988at2759"/>
<dbReference type="PANTHER" id="PTHR43364">
    <property type="entry name" value="NADH-SPECIFIC METHYLGLYOXAL REDUCTASE-RELATED"/>
    <property type="match status" value="1"/>
</dbReference>
<comment type="similarity">
    <text evidence="2">Belongs to the aldo/keto reductase family. Aldo/keto reductase 2 subfamily.</text>
</comment>
<evidence type="ECO:0000256" key="1">
    <source>
        <dbReference type="ARBA" id="ARBA00022857"/>
    </source>
</evidence>
<dbReference type="STRING" id="1314674.A0A0D7BMB2"/>